<dbReference type="InterPro" id="IPR055446">
    <property type="entry name" value="RecD2_N_OB"/>
</dbReference>
<dbReference type="RefSeq" id="WP_078768322.1">
    <property type="nucleotide sequence ID" value="NZ_FUWW01000007.1"/>
</dbReference>
<dbReference type="SMART" id="SM00382">
    <property type="entry name" value="AAA"/>
    <property type="match status" value="1"/>
</dbReference>
<dbReference type="Pfam" id="PF23139">
    <property type="entry name" value="OB_YrrC"/>
    <property type="match status" value="1"/>
</dbReference>
<dbReference type="InterPro" id="IPR041451">
    <property type="entry name" value="RecD2_SH13"/>
</dbReference>
<dbReference type="CDD" id="cd17933">
    <property type="entry name" value="DEXSc_RecD-like"/>
    <property type="match status" value="1"/>
</dbReference>
<dbReference type="HAMAP" id="MF_01488">
    <property type="entry name" value="RecD2"/>
    <property type="match status" value="1"/>
</dbReference>
<dbReference type="InterPro" id="IPR027417">
    <property type="entry name" value="P-loop_NTPase"/>
</dbReference>
<dbReference type="Pfam" id="PF18335">
    <property type="entry name" value="SH3_13"/>
    <property type="match status" value="1"/>
</dbReference>
<dbReference type="GO" id="GO:0017116">
    <property type="term" value="F:single-stranded DNA helicase activity"/>
    <property type="evidence" value="ECO:0007669"/>
    <property type="project" value="TreeGrafter"/>
</dbReference>
<dbReference type="OrthoDB" id="9803432at2"/>
<dbReference type="EMBL" id="FUWW01000007">
    <property type="protein sequence ID" value="SJZ52058.1"/>
    <property type="molecule type" value="Genomic_DNA"/>
</dbReference>
<keyword evidence="6" id="KW-1185">Reference proteome</keyword>
<keyword evidence="2 3" id="KW-0067">ATP-binding</keyword>
<dbReference type="PANTHER" id="PTHR43788:SF6">
    <property type="entry name" value="DNA HELICASE B"/>
    <property type="match status" value="1"/>
</dbReference>
<sequence length="742" mass="82541">MENEVQDILIGTVEDISFYNDNTGFCVAEVNTGDEGVTVVGTVGELAVGAEIECRGIWSFHPSFGRQFKAETVVQTLPADVGGILKYLSSGIVRGIGPATATKIVEKFGTQTFDVLENDPARLATIRGISSAKAREMCKNFKSQFSARETLMGLTNLGLSQNEAIKTYNLLKAEAMDFITANPYALIGAETGITFDKAEQIAENLQERPPFTYRAQAGICYILHHNLGNGHTCIPRDKIIEPAKELLICDSDAVEIAIDNAIESKAIIQRKVYDRDFLFLPEIYHAERGIADRIKIMVEFPPRQNEIHQSEIYAFEESSKIKFDEKQRTAIEYAVSKGLLILTGGPGTGKTTTVKGIIQLMKNRNLKVALAAPTGRAAQRMEELTGSEAKTIHRLLEVEYKEGENTQSFVHDLKNPLDYDAVIVDELSMVDVTLFSALLDALPLHCRLIMVGDQDQLPPVGAGNVLRDMIDSGALPVVTLDKVFRQAMKSKIVTNAHRVVKGEMPEFDNSAESDFFLLKENSKYNAQKKILDLVTARLPAGYGFDPMGDIQVLCPSRMGEVGTQNINAILQAKINPPSKEKQEIRYKGYTLREGDRVMQIKNNYDVPWFKIGETGTGVFNGDIGILTRIDKANDIINVRYDDKEAMYSVENVKELELAYAMTVHKSQGSEFNAVVMPVLAVPQKLAYRNLFYTALTRAKRLLVLVGNEQGIRQMVENDKKSRRFSALKYFIESDDNDDLLTF</sequence>
<dbReference type="Proteomes" id="UP000190657">
    <property type="component" value="Unassembled WGS sequence"/>
</dbReference>
<dbReference type="AlphaFoldDB" id="A0A1T4LBY2"/>
<dbReference type="Pfam" id="PF13245">
    <property type="entry name" value="AAA_19"/>
    <property type="match status" value="1"/>
</dbReference>
<dbReference type="SUPFAM" id="SSF47781">
    <property type="entry name" value="RuvA domain 2-like"/>
    <property type="match status" value="1"/>
</dbReference>
<keyword evidence="3" id="KW-0378">Hydrolase</keyword>
<organism evidence="5 6">
    <name type="scientific">Eubacterium coprostanoligenes</name>
    <dbReference type="NCBI Taxonomy" id="290054"/>
    <lineage>
        <taxon>Bacteria</taxon>
        <taxon>Bacillati</taxon>
        <taxon>Bacillota</taxon>
        <taxon>Clostridia</taxon>
        <taxon>Eubacteriales</taxon>
        <taxon>Eubacteriaceae</taxon>
        <taxon>Eubacterium</taxon>
    </lineage>
</organism>
<dbReference type="InterPro" id="IPR006345">
    <property type="entry name" value="RecD2"/>
</dbReference>
<keyword evidence="3" id="KW-0238">DNA-binding</keyword>
<evidence type="ECO:0000256" key="1">
    <source>
        <dbReference type="ARBA" id="ARBA00022741"/>
    </source>
</evidence>
<name>A0A1T4LBY2_9FIRM</name>
<evidence type="ECO:0000313" key="5">
    <source>
        <dbReference type="EMBL" id="SJZ52058.1"/>
    </source>
</evidence>
<dbReference type="CDD" id="cd18809">
    <property type="entry name" value="SF1_C_RecD"/>
    <property type="match status" value="1"/>
</dbReference>
<dbReference type="Gene3D" id="2.30.30.940">
    <property type="match status" value="1"/>
</dbReference>
<dbReference type="InterPro" id="IPR010994">
    <property type="entry name" value="RuvA_2-like"/>
</dbReference>
<keyword evidence="3" id="KW-0347">Helicase</keyword>
<dbReference type="NCBIfam" id="TIGR01448">
    <property type="entry name" value="recD_rel"/>
    <property type="match status" value="1"/>
</dbReference>
<dbReference type="InterPro" id="IPR003593">
    <property type="entry name" value="AAA+_ATPase"/>
</dbReference>
<dbReference type="InterPro" id="IPR027785">
    <property type="entry name" value="UvrD-like_helicase_C"/>
</dbReference>
<keyword evidence="3" id="KW-0413">Isomerase</keyword>
<dbReference type="GO" id="GO:0043139">
    <property type="term" value="F:5'-3' DNA helicase activity"/>
    <property type="evidence" value="ECO:0007669"/>
    <property type="project" value="UniProtKB-UniRule"/>
</dbReference>
<feature type="binding site" evidence="3">
    <location>
        <begin position="347"/>
        <end position="351"/>
    </location>
    <ligand>
        <name>ATP</name>
        <dbReference type="ChEBI" id="CHEBI:30616"/>
    </ligand>
</feature>
<dbReference type="STRING" id="290054.SAMN02745114_00834"/>
<dbReference type="SUPFAM" id="SSF52540">
    <property type="entry name" value="P-loop containing nucleoside triphosphate hydrolases"/>
    <property type="match status" value="1"/>
</dbReference>
<dbReference type="Pfam" id="PF13538">
    <property type="entry name" value="UvrD_C_2"/>
    <property type="match status" value="1"/>
</dbReference>
<dbReference type="PANTHER" id="PTHR43788">
    <property type="entry name" value="DNA2/NAM7 HELICASE FAMILY MEMBER"/>
    <property type="match status" value="1"/>
</dbReference>
<dbReference type="GO" id="GO:0016887">
    <property type="term" value="F:ATP hydrolysis activity"/>
    <property type="evidence" value="ECO:0007669"/>
    <property type="project" value="RHEA"/>
</dbReference>
<comment type="function">
    <text evidence="3">DNA-dependent ATPase and ATP-dependent 5'-3' DNA helicase. Has no activity on blunt DNA or DNA with 3'-overhangs, requires at least 10 bases of 5'-ssDNA for helicase activity.</text>
</comment>
<dbReference type="GO" id="GO:0005524">
    <property type="term" value="F:ATP binding"/>
    <property type="evidence" value="ECO:0007669"/>
    <property type="project" value="UniProtKB-UniRule"/>
</dbReference>
<reference evidence="5 6" key="1">
    <citation type="submission" date="2017-02" db="EMBL/GenBank/DDBJ databases">
        <authorList>
            <person name="Peterson S.W."/>
        </authorList>
    </citation>
    <scope>NUCLEOTIDE SEQUENCE [LARGE SCALE GENOMIC DNA]</scope>
    <source>
        <strain evidence="5 6">ATCC 51222</strain>
    </source>
</reference>
<dbReference type="GO" id="GO:0009338">
    <property type="term" value="C:exodeoxyribonuclease V complex"/>
    <property type="evidence" value="ECO:0007669"/>
    <property type="project" value="TreeGrafter"/>
</dbReference>
<dbReference type="Gene3D" id="1.10.150.20">
    <property type="entry name" value="5' to 3' exonuclease, C-terminal subdomain"/>
    <property type="match status" value="1"/>
</dbReference>
<keyword evidence="1 3" id="KW-0547">Nucleotide-binding</keyword>
<evidence type="ECO:0000313" key="6">
    <source>
        <dbReference type="Proteomes" id="UP000190657"/>
    </source>
</evidence>
<comment type="similarity">
    <text evidence="3">Belongs to the RecD family. RecD2 subfamily.</text>
</comment>
<protein>
    <recommendedName>
        <fullName evidence="3">ATP-dependent RecD2 DNA helicase</fullName>
        <ecNumber evidence="3">5.6.2.3</ecNumber>
    </recommendedName>
    <alternativeName>
        <fullName evidence="3">DNA 5'-3' helicase subunit RecD2</fullName>
    </alternativeName>
</protein>
<accession>A0A1T4LBY2</accession>
<proteinExistence type="inferred from homology"/>
<feature type="domain" description="AAA+ ATPase" evidence="4">
    <location>
        <begin position="336"/>
        <end position="485"/>
    </location>
</feature>
<dbReference type="Gene3D" id="3.40.50.300">
    <property type="entry name" value="P-loop containing nucleotide triphosphate hydrolases"/>
    <property type="match status" value="2"/>
</dbReference>
<dbReference type="InterPro" id="IPR050534">
    <property type="entry name" value="Coronavir_polyprotein_1ab"/>
</dbReference>
<dbReference type="EC" id="5.6.2.3" evidence="3"/>
<dbReference type="Pfam" id="PF14490">
    <property type="entry name" value="HHH_RecD2"/>
    <property type="match status" value="1"/>
</dbReference>
<gene>
    <name evidence="3" type="primary">recD2</name>
    <name evidence="5" type="ORF">SAMN02745114_00834</name>
</gene>
<dbReference type="GO" id="GO:0003677">
    <property type="term" value="F:DNA binding"/>
    <property type="evidence" value="ECO:0007669"/>
    <property type="project" value="UniProtKB-UniRule"/>
</dbReference>
<evidence type="ECO:0000256" key="3">
    <source>
        <dbReference type="HAMAP-Rule" id="MF_01488"/>
    </source>
</evidence>
<evidence type="ECO:0000256" key="2">
    <source>
        <dbReference type="ARBA" id="ARBA00022840"/>
    </source>
</evidence>
<evidence type="ECO:0000259" key="4">
    <source>
        <dbReference type="SMART" id="SM00382"/>
    </source>
</evidence>
<comment type="catalytic activity">
    <reaction evidence="3">
        <text>ATP + H2O = ADP + phosphate + H(+)</text>
        <dbReference type="Rhea" id="RHEA:13065"/>
        <dbReference type="ChEBI" id="CHEBI:15377"/>
        <dbReference type="ChEBI" id="CHEBI:15378"/>
        <dbReference type="ChEBI" id="CHEBI:30616"/>
        <dbReference type="ChEBI" id="CHEBI:43474"/>
        <dbReference type="ChEBI" id="CHEBI:456216"/>
        <dbReference type="EC" id="5.6.2.3"/>
    </reaction>
</comment>
<dbReference type="InterPro" id="IPR029493">
    <property type="entry name" value="RecD2-like_HHH"/>
</dbReference>
<dbReference type="Gene3D" id="1.10.10.2220">
    <property type="match status" value="1"/>
</dbReference>
<dbReference type="GO" id="GO:0006310">
    <property type="term" value="P:DNA recombination"/>
    <property type="evidence" value="ECO:0007669"/>
    <property type="project" value="InterPro"/>
</dbReference>
<dbReference type="Pfam" id="PF14520">
    <property type="entry name" value="HHH_5"/>
    <property type="match status" value="1"/>
</dbReference>